<feature type="non-terminal residue" evidence="3">
    <location>
        <position position="107"/>
    </location>
</feature>
<feature type="region of interest" description="Disordered" evidence="2">
    <location>
        <begin position="51"/>
        <end position="72"/>
    </location>
</feature>
<evidence type="ECO:0000313" key="3">
    <source>
        <dbReference type="EMBL" id="JAT50973.1"/>
    </source>
</evidence>
<feature type="compositionally biased region" description="Polar residues" evidence="2">
    <location>
        <begin position="63"/>
        <end position="72"/>
    </location>
</feature>
<evidence type="ECO:0000256" key="1">
    <source>
        <dbReference type="ARBA" id="ARBA00006974"/>
    </source>
</evidence>
<comment type="similarity">
    <text evidence="1">Belongs to the ARG7 family.</text>
</comment>
<dbReference type="InterPro" id="IPR003676">
    <property type="entry name" value="SAUR_fam"/>
</dbReference>
<gene>
    <name evidence="3" type="primary">ARG7_9</name>
    <name evidence="3" type="ORF">g.37710</name>
</gene>
<dbReference type="Pfam" id="PF02519">
    <property type="entry name" value="Auxin_inducible"/>
    <property type="match status" value="1"/>
</dbReference>
<proteinExistence type="inferred from homology"/>
<protein>
    <submittedName>
        <fullName evidence="3">Indole-3-acetic acid-induced protein ARG7</fullName>
    </submittedName>
</protein>
<dbReference type="EMBL" id="GDJX01016963">
    <property type="protein sequence ID" value="JAT50973.1"/>
    <property type="molecule type" value="Transcribed_RNA"/>
</dbReference>
<dbReference type="AlphaFoldDB" id="A0A1D1Y8K0"/>
<dbReference type="GO" id="GO:0009733">
    <property type="term" value="P:response to auxin"/>
    <property type="evidence" value="ECO:0007669"/>
    <property type="project" value="InterPro"/>
</dbReference>
<evidence type="ECO:0000256" key="2">
    <source>
        <dbReference type="SAM" id="MobiDB-lite"/>
    </source>
</evidence>
<organism evidence="3">
    <name type="scientific">Anthurium amnicola</name>
    <dbReference type="NCBI Taxonomy" id="1678845"/>
    <lineage>
        <taxon>Eukaryota</taxon>
        <taxon>Viridiplantae</taxon>
        <taxon>Streptophyta</taxon>
        <taxon>Embryophyta</taxon>
        <taxon>Tracheophyta</taxon>
        <taxon>Spermatophyta</taxon>
        <taxon>Magnoliopsida</taxon>
        <taxon>Liliopsida</taxon>
        <taxon>Araceae</taxon>
        <taxon>Pothoideae</taxon>
        <taxon>Potheae</taxon>
        <taxon>Anthurium</taxon>
    </lineage>
</organism>
<dbReference type="PANTHER" id="PTHR31175:SF120">
    <property type="entry name" value="OS09G0547100 PROTEIN"/>
    <property type="match status" value="1"/>
</dbReference>
<name>A0A1D1Y8K0_9ARAE</name>
<reference evidence="3" key="1">
    <citation type="submission" date="2015-07" db="EMBL/GenBank/DDBJ databases">
        <title>Transcriptome Assembly of Anthurium amnicola.</title>
        <authorList>
            <person name="Suzuki J."/>
        </authorList>
    </citation>
    <scope>NUCLEOTIDE SEQUENCE</scope>
</reference>
<dbReference type="PANTHER" id="PTHR31175">
    <property type="entry name" value="AUXIN-RESPONSIVE FAMILY PROTEIN"/>
    <property type="match status" value="1"/>
</dbReference>
<accession>A0A1D1Y8K0</accession>
<sequence>FYSPLQSRSTRIISTILCSKIRLAMVSSKRLLQMARKWQKRAALGGRRISWLRPGDDPRSDACSPSTPSKGNFTVYSQDGRRFVVPLGHINTGIFKELFKISEEEFG</sequence>
<feature type="non-terminal residue" evidence="3">
    <location>
        <position position="1"/>
    </location>
</feature>